<evidence type="ECO:0000256" key="2">
    <source>
        <dbReference type="ARBA" id="ARBA00023043"/>
    </source>
</evidence>
<organism evidence="4 5">
    <name type="scientific">Candidatus Cardinium hertigii</name>
    <dbReference type="NCBI Taxonomy" id="247481"/>
    <lineage>
        <taxon>Bacteria</taxon>
        <taxon>Pseudomonadati</taxon>
        <taxon>Bacteroidota</taxon>
        <taxon>Cytophagia</taxon>
        <taxon>Cytophagales</taxon>
        <taxon>Amoebophilaceae</taxon>
        <taxon>Candidatus Cardinium</taxon>
    </lineage>
</organism>
<proteinExistence type="predicted"/>
<dbReference type="InterPro" id="IPR002110">
    <property type="entry name" value="Ankyrin_rpt"/>
</dbReference>
<name>A0A3N2QD10_9BACT</name>
<dbReference type="InterPro" id="IPR036770">
    <property type="entry name" value="Ankyrin_rpt-contain_sf"/>
</dbReference>
<reference evidence="4 5" key="1">
    <citation type="submission" date="2018-09" db="EMBL/GenBank/DDBJ databases">
        <title>Comparative Genomics of Wolbachia-Cardinium Dual Endosymbiosis in a Plant-Parasitic Nematode.</title>
        <authorList>
            <person name="Brown A.M.V."/>
            <person name="Wasala S.K."/>
            <person name="Howe D.K."/>
            <person name="Peetz A.B."/>
            <person name="Zasada I.A."/>
            <person name="Denver D.R."/>
        </authorList>
    </citation>
    <scope>NUCLEOTIDE SEQUENCE [LARGE SCALE GENOMIC DNA]</scope>
    <source>
        <strain evidence="4 5">Pp_1</strain>
    </source>
</reference>
<evidence type="ECO:0000313" key="4">
    <source>
        <dbReference type="EMBL" id="ROT47492.1"/>
    </source>
</evidence>
<comment type="caution">
    <text evidence="4">The sequence shown here is derived from an EMBL/GenBank/DDBJ whole genome shotgun (WGS) entry which is preliminary data.</text>
</comment>
<dbReference type="Gene3D" id="1.25.40.20">
    <property type="entry name" value="Ankyrin repeat-containing domain"/>
    <property type="match status" value="2"/>
</dbReference>
<keyword evidence="2" id="KW-0040">ANK repeat</keyword>
<evidence type="ECO:0008006" key="6">
    <source>
        <dbReference type="Google" id="ProtNLM"/>
    </source>
</evidence>
<dbReference type="SUPFAM" id="SSF48403">
    <property type="entry name" value="Ankyrin repeat"/>
    <property type="match status" value="1"/>
</dbReference>
<evidence type="ECO:0000313" key="5">
    <source>
        <dbReference type="Proteomes" id="UP000270927"/>
    </source>
</evidence>
<evidence type="ECO:0000313" key="3">
    <source>
        <dbReference type="EMBL" id="ROT46995.1"/>
    </source>
</evidence>
<keyword evidence="5" id="KW-1185">Reference proteome</keyword>
<dbReference type="SMART" id="SM00248">
    <property type="entry name" value="ANK"/>
    <property type="match status" value="8"/>
</dbReference>
<keyword evidence="1" id="KW-0677">Repeat</keyword>
<dbReference type="Proteomes" id="UP000270927">
    <property type="component" value="Unassembled WGS sequence"/>
</dbReference>
<dbReference type="EMBL" id="RARA01000023">
    <property type="protein sequence ID" value="ROT47492.1"/>
    <property type="molecule type" value="Genomic_DNA"/>
</dbReference>
<dbReference type="PANTHER" id="PTHR24198:SF165">
    <property type="entry name" value="ANKYRIN REPEAT-CONTAINING PROTEIN-RELATED"/>
    <property type="match status" value="1"/>
</dbReference>
<dbReference type="OrthoDB" id="5657095at2"/>
<accession>A0A3N2QD10</accession>
<sequence length="484" mass="55675">MSTTTTRFPNNKLSFFAFYSLAFIYMCSCTQQQQNILPNKQASSQQLYQVTQQSMVGAPSSKIRKCCASCPNEGLELSDREVISVNGDYGILISTTRLHRAIYKEHIPMSMTPLHWAIYQGHILCVKALLEREPESVNAKTELGRSPLFDAIFWNRSEIVQLLLEQPNIDPNAGYDDRIPLLLAIRKSDWGVVQLLLEHPSINPNIHAGVCKTLWKAAADGDLVIKKMHFLTIQTLLENSDMDHAIRKYYGDSQDEMCIKLLQDAVEVDNWELIQVLLKYDIEANFEEYFENEPFKLMTPLCYAVRCGYWKSVHVLLNHGHMDLDDEVNGIEYEYEDKDTDYVEYKYKSRYDNFEGRIGVLHIAAIYGHEKVMQVLLENSDINPNQTIGYYDFDDDLPNTDDFWVDTALHFAALYDRVEVVKVLLNHKDIDIDIKNQSGHTALDIALKKGSTRVADELFSHILKKKNIPQYILQREIGNTSKKK</sequence>
<dbReference type="AlphaFoldDB" id="A0A3N2QD10"/>
<dbReference type="PANTHER" id="PTHR24198">
    <property type="entry name" value="ANKYRIN REPEAT AND PROTEIN KINASE DOMAIN-CONTAINING PROTEIN"/>
    <property type="match status" value="1"/>
</dbReference>
<gene>
    <name evidence="4" type="ORF">EDM02_02460</name>
    <name evidence="3" type="ORF">EDM02_05500</name>
</gene>
<dbReference type="Pfam" id="PF12796">
    <property type="entry name" value="Ank_2"/>
    <property type="match status" value="2"/>
</dbReference>
<dbReference type="EMBL" id="RARA01000027">
    <property type="protein sequence ID" value="ROT46995.1"/>
    <property type="molecule type" value="Genomic_DNA"/>
</dbReference>
<protein>
    <recommendedName>
        <fullName evidence="6">Ankyrin repeat domain-containing protein</fullName>
    </recommendedName>
</protein>
<evidence type="ECO:0000256" key="1">
    <source>
        <dbReference type="ARBA" id="ARBA00022737"/>
    </source>
</evidence>